<dbReference type="SUPFAM" id="SSF52540">
    <property type="entry name" value="P-loop containing nucleoside triphosphate hydrolases"/>
    <property type="match status" value="1"/>
</dbReference>
<keyword evidence="12" id="KW-1185">Reference proteome</keyword>
<dbReference type="VEuPathDB" id="VectorBase:PPAPM1_010488"/>
<dbReference type="GO" id="GO:0007052">
    <property type="term" value="P:mitotic spindle organization"/>
    <property type="evidence" value="ECO:0007669"/>
    <property type="project" value="TreeGrafter"/>
</dbReference>
<keyword evidence="4" id="KW-0963">Cytoplasm</keyword>
<dbReference type="PANTHER" id="PTHR47969:SF15">
    <property type="entry name" value="CHROMOSOME-ASSOCIATED KINESIN KIF4A-RELATED"/>
    <property type="match status" value="1"/>
</dbReference>
<comment type="catalytic activity">
    <reaction evidence="9">
        <text>pretRNA = a 3'-half-tRNA molecule with a 5'-OH end + a 5'-half-tRNA molecule with a 2',3'-cyclic phosphate end + an intron with a 2',3'-cyclic phosphate and a 5'-hydroxyl terminus.</text>
        <dbReference type="EC" id="4.6.1.16"/>
    </reaction>
</comment>
<dbReference type="Pfam" id="PF01974">
    <property type="entry name" value="tRNA_int_endo"/>
    <property type="match status" value="1"/>
</dbReference>
<comment type="similarity">
    <text evidence="10">Belongs to the TRAFAC class myosin-kinesin ATPase superfamily. Kinesin family.</text>
</comment>
<dbReference type="GO" id="GO:0005634">
    <property type="term" value="C:nucleus"/>
    <property type="evidence" value="ECO:0007669"/>
    <property type="project" value="UniProtKB-ARBA"/>
</dbReference>
<protein>
    <recommendedName>
        <fullName evidence="3">tRNA-intron lyase</fullName>
        <ecNumber evidence="3">4.6.1.16</ecNumber>
    </recommendedName>
</protein>
<dbReference type="InterPro" id="IPR001752">
    <property type="entry name" value="Kinesin_motor_dom"/>
</dbReference>
<evidence type="ECO:0000256" key="5">
    <source>
        <dbReference type="ARBA" id="ARBA00022741"/>
    </source>
</evidence>
<evidence type="ECO:0000256" key="1">
    <source>
        <dbReference type="ARBA" id="ARBA00004245"/>
    </source>
</evidence>
<keyword evidence="7" id="KW-0175">Coiled coil</keyword>
<dbReference type="PRINTS" id="PR00380">
    <property type="entry name" value="KINESINHEAVY"/>
</dbReference>
<evidence type="ECO:0000256" key="9">
    <source>
        <dbReference type="ARBA" id="ARBA00034031"/>
    </source>
</evidence>
<dbReference type="GO" id="GO:0006388">
    <property type="term" value="P:tRNA splicing, via endonucleolytic cleavage and ligation"/>
    <property type="evidence" value="ECO:0007669"/>
    <property type="project" value="InterPro"/>
</dbReference>
<dbReference type="GO" id="GO:0051231">
    <property type="term" value="P:spindle elongation"/>
    <property type="evidence" value="ECO:0007669"/>
    <property type="project" value="TreeGrafter"/>
</dbReference>
<dbReference type="GO" id="GO:0005875">
    <property type="term" value="C:microtubule associated complex"/>
    <property type="evidence" value="ECO:0007669"/>
    <property type="project" value="TreeGrafter"/>
</dbReference>
<accession>A0A1B0D8E2</accession>
<sequence length="553" mass="62983">MDTDNCAVRIAVRERPFNVFELRSGNPESAVEVHPSNHNIIIVDDRPFVFDHVFGRDTNQESVYRDLVSPLIDKMLLGFHCTVLAYGQSGNGKTYTMGLHKNLQNDENCGLITRSISAICSRVREQCNLAEEQENLPELSVSFIEIYNEKVYDLLSQNFTEPVNLKMYKYQGCTRKKVYDSESAFEVLKEGNQNRHVRPTKMNANSSRSHAIFTIYISVRKSKTCTVNSAFNFVDLAGSEGIRRTEHKGLALAEGVNINQGLLSMGRILQAISAGDKLIPYRDSVLTTVLQDSLNKNCYLTLLACISPSKLDSSETLNTLRFANSAKSMKNNPQINLIITEIQSIENSYQYSGVFKGFFVEVEDENSVKILQENGCFGTKTSRTDSELDKQKDKLHLSKEEAFFLHFCLKCLKILGEDQEILSTQAIFDLFCSQKKNFPSSFVTYQYLRGKKWVVKSGMKFAVDFLLYRESPEAYHSSYMVFFTDDSSGNESEFTGVDLQGLYRVAETCGKELLVLHVKYPEDFENNKYQCLQDKFSKFSVTEVYPRRHNFNP</sequence>
<keyword evidence="8" id="KW-0206">Cytoskeleton</keyword>
<dbReference type="SMART" id="SM00129">
    <property type="entry name" value="KISc"/>
    <property type="match status" value="1"/>
</dbReference>
<dbReference type="Gene3D" id="3.40.850.10">
    <property type="entry name" value="Kinesin motor domain"/>
    <property type="match status" value="1"/>
</dbReference>
<dbReference type="EMBL" id="AJVK01027374">
    <property type="status" value="NOT_ANNOTATED_CDS"/>
    <property type="molecule type" value="Genomic_DNA"/>
</dbReference>
<dbReference type="PROSITE" id="PS50067">
    <property type="entry name" value="KINESIN_MOTOR_2"/>
    <property type="match status" value="1"/>
</dbReference>
<dbReference type="InterPro" id="IPR027417">
    <property type="entry name" value="P-loop_NTPase"/>
</dbReference>
<evidence type="ECO:0000313" key="12">
    <source>
        <dbReference type="Proteomes" id="UP000092462"/>
    </source>
</evidence>
<dbReference type="GO" id="GO:0005524">
    <property type="term" value="F:ATP binding"/>
    <property type="evidence" value="ECO:0007669"/>
    <property type="project" value="UniProtKB-UniRule"/>
</dbReference>
<name>A0A1B0D8E2_PHLPP</name>
<dbReference type="Pfam" id="PF00225">
    <property type="entry name" value="Kinesin"/>
    <property type="match status" value="1"/>
</dbReference>
<dbReference type="VEuPathDB" id="VectorBase:PPAI003815"/>
<evidence type="ECO:0000256" key="7">
    <source>
        <dbReference type="ARBA" id="ARBA00023054"/>
    </source>
</evidence>
<dbReference type="CDD" id="cd22363">
    <property type="entry name" value="tRNA-intron_lyase_C"/>
    <property type="match status" value="1"/>
</dbReference>
<dbReference type="InterPro" id="IPR006677">
    <property type="entry name" value="tRNA_intron_Endonuc_cat-like"/>
</dbReference>
<dbReference type="InterPro" id="IPR006678">
    <property type="entry name" value="tRNA_intron_Endonuc_N"/>
</dbReference>
<dbReference type="PANTHER" id="PTHR47969">
    <property type="entry name" value="CHROMOSOME-ASSOCIATED KINESIN KIF4A-RELATED"/>
    <property type="match status" value="1"/>
</dbReference>
<organism evidence="11 12">
    <name type="scientific">Phlebotomus papatasi</name>
    <name type="common">Sandfly</name>
    <dbReference type="NCBI Taxonomy" id="29031"/>
    <lineage>
        <taxon>Eukaryota</taxon>
        <taxon>Metazoa</taxon>
        <taxon>Ecdysozoa</taxon>
        <taxon>Arthropoda</taxon>
        <taxon>Hexapoda</taxon>
        <taxon>Insecta</taxon>
        <taxon>Pterygota</taxon>
        <taxon>Neoptera</taxon>
        <taxon>Endopterygota</taxon>
        <taxon>Diptera</taxon>
        <taxon>Nematocera</taxon>
        <taxon>Psychodoidea</taxon>
        <taxon>Psychodidae</taxon>
        <taxon>Phlebotomus</taxon>
        <taxon>Phlebotomus</taxon>
    </lineage>
</organism>
<evidence type="ECO:0000256" key="3">
    <source>
        <dbReference type="ARBA" id="ARBA00012573"/>
    </source>
</evidence>
<feature type="binding site" evidence="10">
    <location>
        <begin position="87"/>
        <end position="94"/>
    </location>
    <ligand>
        <name>ATP</name>
        <dbReference type="ChEBI" id="CHEBI:30616"/>
    </ligand>
</feature>
<dbReference type="EnsemblMetazoa" id="PPAI003815-RA">
    <property type="protein sequence ID" value="PPAI003815-PA"/>
    <property type="gene ID" value="PPAI003815"/>
</dbReference>
<dbReference type="CDD" id="cd00106">
    <property type="entry name" value="KISc"/>
    <property type="match status" value="1"/>
</dbReference>
<dbReference type="Pfam" id="PF02778">
    <property type="entry name" value="tRNA_int_endo_N"/>
    <property type="match status" value="1"/>
</dbReference>
<keyword evidence="5 10" id="KW-0547">Nucleotide-binding</keyword>
<dbReference type="GO" id="GO:0003777">
    <property type="term" value="F:microtubule motor activity"/>
    <property type="evidence" value="ECO:0007669"/>
    <property type="project" value="InterPro"/>
</dbReference>
<evidence type="ECO:0000313" key="11">
    <source>
        <dbReference type="EnsemblMetazoa" id="PPAI003815-PA"/>
    </source>
</evidence>
<dbReference type="InterPro" id="IPR011856">
    <property type="entry name" value="tRNA_endonuc-like_dom_sf"/>
</dbReference>
<evidence type="ECO:0000256" key="4">
    <source>
        <dbReference type="ARBA" id="ARBA00022490"/>
    </source>
</evidence>
<dbReference type="Gene3D" id="3.40.1350.10">
    <property type="match status" value="1"/>
</dbReference>
<dbReference type="GO" id="GO:0008017">
    <property type="term" value="F:microtubule binding"/>
    <property type="evidence" value="ECO:0007669"/>
    <property type="project" value="InterPro"/>
</dbReference>
<dbReference type="InterPro" id="IPR027640">
    <property type="entry name" value="Kinesin-like_fam"/>
</dbReference>
<dbReference type="GO" id="GO:0007018">
    <property type="term" value="P:microtubule-based movement"/>
    <property type="evidence" value="ECO:0007669"/>
    <property type="project" value="InterPro"/>
</dbReference>
<comment type="similarity">
    <text evidence="2">Belongs to the tRNA-intron endonuclease family.</text>
</comment>
<evidence type="ECO:0000256" key="10">
    <source>
        <dbReference type="PROSITE-ProRule" id="PRU00283"/>
    </source>
</evidence>
<dbReference type="Proteomes" id="UP000092462">
    <property type="component" value="Unassembled WGS sequence"/>
</dbReference>
<dbReference type="InterPro" id="IPR036961">
    <property type="entry name" value="Kinesin_motor_dom_sf"/>
</dbReference>
<dbReference type="GO" id="GO:0000213">
    <property type="term" value="F:tRNA-intron lyase activity"/>
    <property type="evidence" value="ECO:0007669"/>
    <property type="project" value="UniProtKB-EC"/>
</dbReference>
<dbReference type="EC" id="4.6.1.16" evidence="3"/>
<keyword evidence="10" id="KW-0505">Motor protein</keyword>
<dbReference type="SUPFAM" id="SSF53032">
    <property type="entry name" value="tRNA-intron endonuclease catalytic domain-like"/>
    <property type="match status" value="1"/>
</dbReference>
<reference evidence="11" key="1">
    <citation type="submission" date="2022-08" db="UniProtKB">
        <authorList>
            <consortium name="EnsemblMetazoa"/>
        </authorList>
    </citation>
    <scope>IDENTIFICATION</scope>
    <source>
        <strain evidence="11">Israel</strain>
    </source>
</reference>
<proteinExistence type="inferred from homology"/>
<dbReference type="EMBL" id="AJVK01027375">
    <property type="status" value="NOT_ANNOTATED_CDS"/>
    <property type="molecule type" value="Genomic_DNA"/>
</dbReference>
<comment type="subcellular location">
    <subcellularLocation>
        <location evidence="1">Cytoplasm</location>
        <location evidence="1">Cytoskeleton</location>
    </subcellularLocation>
</comment>
<dbReference type="AlphaFoldDB" id="A0A1B0D8E2"/>
<dbReference type="InterPro" id="IPR036167">
    <property type="entry name" value="tRNA_intron_Endo_cat-like_sf"/>
</dbReference>
<evidence type="ECO:0000256" key="8">
    <source>
        <dbReference type="ARBA" id="ARBA00023212"/>
    </source>
</evidence>
<keyword evidence="6 10" id="KW-0067">ATP-binding</keyword>
<evidence type="ECO:0000256" key="2">
    <source>
        <dbReference type="ARBA" id="ARBA00008078"/>
    </source>
</evidence>
<dbReference type="GO" id="GO:0003676">
    <property type="term" value="F:nucleic acid binding"/>
    <property type="evidence" value="ECO:0007669"/>
    <property type="project" value="InterPro"/>
</dbReference>
<evidence type="ECO:0000256" key="6">
    <source>
        <dbReference type="ARBA" id="ARBA00022840"/>
    </source>
</evidence>